<dbReference type="Pfam" id="PF00096">
    <property type="entry name" value="zf-C2H2"/>
    <property type="match status" value="1"/>
</dbReference>
<feature type="compositionally biased region" description="Basic and acidic residues" evidence="2">
    <location>
        <begin position="1332"/>
        <end position="1343"/>
    </location>
</feature>
<feature type="region of interest" description="Disordered" evidence="2">
    <location>
        <begin position="520"/>
        <end position="619"/>
    </location>
</feature>
<feature type="compositionally biased region" description="Polar residues" evidence="2">
    <location>
        <begin position="908"/>
        <end position="933"/>
    </location>
</feature>
<dbReference type="InterPro" id="IPR013087">
    <property type="entry name" value="Znf_C2H2_type"/>
</dbReference>
<feature type="compositionally biased region" description="Basic and acidic residues" evidence="2">
    <location>
        <begin position="238"/>
        <end position="248"/>
    </location>
</feature>
<feature type="compositionally biased region" description="Basic and acidic residues" evidence="2">
    <location>
        <begin position="405"/>
        <end position="414"/>
    </location>
</feature>
<dbReference type="Proteomes" id="UP000000311">
    <property type="component" value="Unassembled WGS sequence"/>
</dbReference>
<dbReference type="SUPFAM" id="SSF57667">
    <property type="entry name" value="beta-beta-alpha zinc fingers"/>
    <property type="match status" value="1"/>
</dbReference>
<proteinExistence type="predicted"/>
<feature type="compositionally biased region" description="Low complexity" evidence="2">
    <location>
        <begin position="872"/>
        <end position="883"/>
    </location>
</feature>
<feature type="region of interest" description="Disordered" evidence="2">
    <location>
        <begin position="860"/>
        <end position="893"/>
    </location>
</feature>
<keyword evidence="5" id="KW-1185">Reference proteome</keyword>
<feature type="region of interest" description="Disordered" evidence="2">
    <location>
        <begin position="908"/>
        <end position="960"/>
    </location>
</feature>
<feature type="region of interest" description="Disordered" evidence="2">
    <location>
        <begin position="189"/>
        <end position="220"/>
    </location>
</feature>
<dbReference type="Gene3D" id="3.30.160.60">
    <property type="entry name" value="Classic Zinc Finger"/>
    <property type="match status" value="1"/>
</dbReference>
<dbReference type="InterPro" id="IPR031600">
    <property type="entry name" value="DUF4706"/>
</dbReference>
<feature type="region of interest" description="Disordered" evidence="2">
    <location>
        <begin position="314"/>
        <end position="430"/>
    </location>
</feature>
<sequence>MTGGNWIAGVDDFAGKLYGMRDSVESYGIWKSECELEMNSPLDHDFERFKFSAQNKICKDDAVELLQNFDKCAGTPSSPDDSLNDQYLLLDCGICGQQFASKKLLRVHIHTHLRKPRIVLRRVTSPKVAKVRKQSEDTYWLDPEKKGLLKLTLKKQNITESLKLTLKKTSSESEDFTVVNSNFSSVIKNHQQRDVAGAKENDQRNNKAAKGSVNEPFENVMVDQQDDYDNIKFDAEDHNPLEENERPSIDVNEGDSGVGSDMANPSEKEDQNVDDIQSSDNYDNSEKRLSEPEDHEEPDALEATCRETIENLKKLGEQSNSRSSNQLIENSAAEEEDDRNHDSDMIHTLGQNPSISIIPKSSTFSNHSTERAPVCDSENKSRDSTEQQAQGFNWNQLSTDLSSKSNEDLNKEDGEQQGDTGGDSNMENTGSLLHNFLMEHQRRNTNEVSLSNNLSNETSEYVPLEKLAETVSTCRICNEKFKDIAHLDEHRSKAGHYQCNIPECANLIFHSAMEISMHRAQTHGTPLSPNVSQLSPHNQLSNSPHVNQNSPHLSQTSHSPHATSVDAPSTNSSQQQQLSRNSPLTSPHQTNSPTFNATAPTTASAPGQQMQIPPVNFEQLPPPVQQLAQQVQRMPLPQAQMPPSLPPGANTMIPGPNYFVQPPGRPPLYRVPGPQGIHYPPHMTHLYQYGPGPYPPIAAPPPQMHPQLPQQIPRGGRYPPSTSVPQNSRAPRLPQAGSVPRQRMKRPMQQSNMQVQPQNNSAKQRRMDVLLPDRNEDADCHVIAQQKRNDGLPVIQNVQGATTQQANRNDSTIHLTDSITLSVRQPGSTPAQVQSTSNPGGKKSDAKAVANVLAARGITVTPAANKNKTSEQSKQQISSQQQQRPPPSQQPLNVTALNLNSAISIIPTSSQRKQQEQGQFAVPQNKQNKSPVNEQIERPPRPPTVDLTQDTPPQMPVVRRGRPPRALLTCQVCDKNFQNQDMLTQHMATHRTTSKLLHRCNLCPAQYPTVQALTTHKQAYHKEVDTVAQNGGAELALPVVDLKSPHVLNRLSNLGIQSYIPLSQLSAQTGGYFGLPIITIDGARNSSTCNLGALGATSILSLGPLKHLSNSKMSSLAVRAEQYFYSINPIAQRIGEDITATKEAYEGLWNTLSMAERNQAINETIIQPEVALKYTLKKVELTKELPEWYPKLRIQTGMKYVIDETGSTLRWRDEHSAPFSFMTQSQMNLNLIDPNEDAKSKSMRTHFGESPHFSSPVKAQRSNPMNDSYNSALQISCYQSDYTNSLFENNQCSDLLTNRIDSEHSDSIFAKLINKTSLLKLQSKDVEDDMESLVRERDSDTDKSQSNTVVMSRTKSSDINESTALLETPSSYSSFQSSQLNQEEEERGIPKTGFEFLDNW</sequence>
<dbReference type="PROSITE" id="PS50157">
    <property type="entry name" value="ZINC_FINGER_C2H2_2"/>
    <property type="match status" value="2"/>
</dbReference>
<dbReference type="Pfam" id="PF13912">
    <property type="entry name" value="zf-C2H2_6"/>
    <property type="match status" value="2"/>
</dbReference>
<dbReference type="GO" id="GO:0008270">
    <property type="term" value="F:zinc ion binding"/>
    <property type="evidence" value="ECO:0007669"/>
    <property type="project" value="UniProtKB-KW"/>
</dbReference>
<keyword evidence="1" id="KW-0862">Zinc</keyword>
<evidence type="ECO:0000313" key="4">
    <source>
        <dbReference type="EMBL" id="EFN74427.1"/>
    </source>
</evidence>
<accession>E1ZWJ0</accession>
<dbReference type="InParanoid" id="E1ZWJ0"/>
<feature type="compositionally biased region" description="Polar residues" evidence="2">
    <location>
        <begin position="1344"/>
        <end position="1369"/>
    </location>
</feature>
<dbReference type="OMA" id="RMKRPMQ"/>
<dbReference type="OrthoDB" id="5984457at2759"/>
<feature type="region of interest" description="Disordered" evidence="2">
    <location>
        <begin position="1241"/>
        <end position="1266"/>
    </location>
</feature>
<gene>
    <name evidence="4" type="ORF">EAG_08881</name>
</gene>
<feature type="compositionally biased region" description="Polar residues" evidence="2">
    <location>
        <begin position="585"/>
        <end position="611"/>
    </location>
</feature>
<organism evidence="5">
    <name type="scientific">Camponotus floridanus</name>
    <name type="common">Florida carpenter ant</name>
    <dbReference type="NCBI Taxonomy" id="104421"/>
    <lineage>
        <taxon>Eukaryota</taxon>
        <taxon>Metazoa</taxon>
        <taxon>Ecdysozoa</taxon>
        <taxon>Arthropoda</taxon>
        <taxon>Hexapoda</taxon>
        <taxon>Insecta</taxon>
        <taxon>Pterygota</taxon>
        <taxon>Neoptera</taxon>
        <taxon>Endopterygota</taxon>
        <taxon>Hymenoptera</taxon>
        <taxon>Apocrita</taxon>
        <taxon>Aculeata</taxon>
        <taxon>Formicoidea</taxon>
        <taxon>Formicidae</taxon>
        <taxon>Formicinae</taxon>
        <taxon>Camponotus</taxon>
    </lineage>
</organism>
<evidence type="ECO:0000256" key="2">
    <source>
        <dbReference type="SAM" id="MobiDB-lite"/>
    </source>
</evidence>
<feature type="compositionally biased region" description="Polar residues" evidence="2">
    <location>
        <begin position="386"/>
        <end position="404"/>
    </location>
</feature>
<feature type="compositionally biased region" description="Polar residues" evidence="2">
    <location>
        <begin position="822"/>
        <end position="839"/>
    </location>
</feature>
<feature type="compositionally biased region" description="Polar residues" evidence="2">
    <location>
        <begin position="748"/>
        <end position="762"/>
    </location>
</feature>
<feature type="region of interest" description="Disordered" evidence="2">
    <location>
        <begin position="697"/>
        <end position="763"/>
    </location>
</feature>
<feature type="compositionally biased region" description="Polar residues" evidence="2">
    <location>
        <begin position="317"/>
        <end position="329"/>
    </location>
</feature>
<keyword evidence="1" id="KW-0479">Metal-binding</keyword>
<name>E1ZWJ0_CAMFO</name>
<dbReference type="Pfam" id="PF15797">
    <property type="entry name" value="DUF4706"/>
    <property type="match status" value="1"/>
</dbReference>
<dbReference type="PANTHER" id="PTHR34394">
    <property type="entry name" value="SIMILAR TO RIKEN CDNA 2310022B05"/>
    <property type="match status" value="1"/>
</dbReference>
<feature type="compositionally biased region" description="Polar residues" evidence="2">
    <location>
        <begin position="349"/>
        <end position="367"/>
    </location>
</feature>
<feature type="compositionally biased region" description="Low complexity" evidence="2">
    <location>
        <begin position="1370"/>
        <end position="1379"/>
    </location>
</feature>
<dbReference type="SMART" id="SM00355">
    <property type="entry name" value="ZnF_C2H2"/>
    <property type="match status" value="5"/>
</dbReference>
<dbReference type="PANTHER" id="PTHR34394:SF1">
    <property type="entry name" value="SIMILAR TO RIKEN CDNA 2310022B05"/>
    <property type="match status" value="1"/>
</dbReference>
<feature type="region of interest" description="Disordered" evidence="2">
    <location>
        <begin position="238"/>
        <end position="300"/>
    </location>
</feature>
<feature type="compositionally biased region" description="Low complexity" evidence="2">
    <location>
        <begin position="568"/>
        <end position="584"/>
    </location>
</feature>
<protein>
    <submittedName>
        <fullName evidence="4">Uncharacterized protein C1orf198</fullName>
    </submittedName>
</protein>
<feature type="compositionally biased region" description="Polar residues" evidence="2">
    <location>
        <begin position="522"/>
        <end position="562"/>
    </location>
</feature>
<reference evidence="4 5" key="1">
    <citation type="journal article" date="2010" name="Science">
        <title>Genomic comparison of the ants Camponotus floridanus and Harpegnathos saltator.</title>
        <authorList>
            <person name="Bonasio R."/>
            <person name="Zhang G."/>
            <person name="Ye C."/>
            <person name="Mutti N.S."/>
            <person name="Fang X."/>
            <person name="Qin N."/>
            <person name="Donahue G."/>
            <person name="Yang P."/>
            <person name="Li Q."/>
            <person name="Li C."/>
            <person name="Zhang P."/>
            <person name="Huang Z."/>
            <person name="Berger S.L."/>
            <person name="Reinberg D."/>
            <person name="Wang J."/>
            <person name="Liebig J."/>
        </authorList>
    </citation>
    <scope>NUCLEOTIDE SEQUENCE [LARGE SCALE GENOMIC DNA]</scope>
    <source>
        <strain evidence="5">C129</strain>
    </source>
</reference>
<dbReference type="EMBL" id="GL434853">
    <property type="protein sequence ID" value="EFN74427.1"/>
    <property type="molecule type" value="Genomic_DNA"/>
</dbReference>
<keyword evidence="1" id="KW-0863">Zinc-finger</keyword>
<feature type="compositionally biased region" description="Basic and acidic residues" evidence="2">
    <location>
        <begin position="191"/>
        <end position="205"/>
    </location>
</feature>
<feature type="compositionally biased region" description="Polar residues" evidence="2">
    <location>
        <begin position="720"/>
        <end position="729"/>
    </location>
</feature>
<evidence type="ECO:0000256" key="1">
    <source>
        <dbReference type="PROSITE-ProRule" id="PRU00042"/>
    </source>
</evidence>
<evidence type="ECO:0000313" key="5">
    <source>
        <dbReference type="Proteomes" id="UP000000311"/>
    </source>
</evidence>
<evidence type="ECO:0000259" key="3">
    <source>
        <dbReference type="PROSITE" id="PS50157"/>
    </source>
</evidence>
<feature type="region of interest" description="Disordered" evidence="2">
    <location>
        <begin position="1324"/>
        <end position="1400"/>
    </location>
</feature>
<feature type="domain" description="C2H2-type" evidence="3">
    <location>
        <begin position="968"/>
        <end position="995"/>
    </location>
</feature>
<dbReference type="PROSITE" id="PS00028">
    <property type="entry name" value="ZINC_FINGER_C2H2_1"/>
    <property type="match status" value="4"/>
</dbReference>
<feature type="domain" description="C2H2-type" evidence="3">
    <location>
        <begin position="90"/>
        <end position="117"/>
    </location>
</feature>
<feature type="region of interest" description="Disordered" evidence="2">
    <location>
        <begin position="822"/>
        <end position="846"/>
    </location>
</feature>
<dbReference type="InterPro" id="IPR036236">
    <property type="entry name" value="Znf_C2H2_sf"/>
</dbReference>